<comment type="caution">
    <text evidence="8">The sequence shown here is derived from an EMBL/GenBank/DDBJ whole genome shotgun (WGS) entry which is preliminary data.</text>
</comment>
<comment type="catalytic activity">
    <reaction evidence="5">
        <text>D-xylose + NADP(+) = D-xylono-1,5-lactone + NADPH + H(+)</text>
        <dbReference type="Rhea" id="RHEA:22000"/>
        <dbReference type="ChEBI" id="CHEBI:15378"/>
        <dbReference type="ChEBI" id="CHEBI:15867"/>
        <dbReference type="ChEBI" id="CHEBI:53455"/>
        <dbReference type="ChEBI" id="CHEBI:57783"/>
        <dbReference type="ChEBI" id="CHEBI:58349"/>
        <dbReference type="EC" id="1.1.1.179"/>
    </reaction>
</comment>
<dbReference type="InterPro" id="IPR036291">
    <property type="entry name" value="NAD(P)-bd_dom_sf"/>
</dbReference>
<dbReference type="EC" id="1.1.1.179" evidence="3"/>
<dbReference type="SUPFAM" id="SSF55347">
    <property type="entry name" value="Glyceraldehyde-3-phosphate dehydrogenase-like, C-terminal domain"/>
    <property type="match status" value="1"/>
</dbReference>
<evidence type="ECO:0000256" key="4">
    <source>
        <dbReference type="ARBA" id="ARBA00042988"/>
    </source>
</evidence>
<proteinExistence type="inferred from homology"/>
<dbReference type="InterPro" id="IPR050984">
    <property type="entry name" value="Gfo/Idh/MocA_domain"/>
</dbReference>
<feature type="non-terminal residue" evidence="8">
    <location>
        <position position="1"/>
    </location>
</feature>
<dbReference type="AlphaFoldDB" id="A0A8H7HKJ9"/>
<evidence type="ECO:0000313" key="8">
    <source>
        <dbReference type="EMBL" id="KAF8693081.1"/>
    </source>
</evidence>
<dbReference type="Proteomes" id="UP000602905">
    <property type="component" value="Unassembled WGS sequence"/>
</dbReference>
<evidence type="ECO:0000313" key="9">
    <source>
        <dbReference type="Proteomes" id="UP000602905"/>
    </source>
</evidence>
<feature type="domain" description="Gfo/Idh/MocA-like oxidoreductase N-terminal" evidence="6">
    <location>
        <begin position="7"/>
        <end position="143"/>
    </location>
</feature>
<dbReference type="Gene3D" id="3.40.50.720">
    <property type="entry name" value="NAD(P)-binding Rossmann-like Domain"/>
    <property type="match status" value="1"/>
</dbReference>
<dbReference type="Gene3D" id="3.30.360.10">
    <property type="entry name" value="Dihydrodipicolinate Reductase, domain 2"/>
    <property type="match status" value="1"/>
</dbReference>
<dbReference type="Pfam" id="PF22725">
    <property type="entry name" value="GFO_IDH_MocA_C3"/>
    <property type="match status" value="1"/>
</dbReference>
<evidence type="ECO:0000256" key="3">
    <source>
        <dbReference type="ARBA" id="ARBA00038984"/>
    </source>
</evidence>
<evidence type="ECO:0000256" key="5">
    <source>
        <dbReference type="ARBA" id="ARBA00049233"/>
    </source>
</evidence>
<dbReference type="GO" id="GO:0047837">
    <property type="term" value="F:D-xylose 1-dehydrogenase (NADP+) activity"/>
    <property type="evidence" value="ECO:0007669"/>
    <property type="project" value="UniProtKB-EC"/>
</dbReference>
<name>A0A8H7HKJ9_9AGAM</name>
<dbReference type="PANTHER" id="PTHR22604">
    <property type="entry name" value="OXIDOREDUCTASES"/>
    <property type="match status" value="1"/>
</dbReference>
<accession>A0A8H7HKJ9</accession>
<gene>
    <name evidence="8" type="ORF">RHS03_08479</name>
</gene>
<evidence type="ECO:0000259" key="6">
    <source>
        <dbReference type="Pfam" id="PF01408"/>
    </source>
</evidence>
<dbReference type="Pfam" id="PF01408">
    <property type="entry name" value="GFO_IDH_MocA"/>
    <property type="match status" value="1"/>
</dbReference>
<keyword evidence="2" id="KW-0560">Oxidoreductase</keyword>
<dbReference type="GO" id="GO:0000166">
    <property type="term" value="F:nucleotide binding"/>
    <property type="evidence" value="ECO:0007669"/>
    <property type="project" value="InterPro"/>
</dbReference>
<dbReference type="InterPro" id="IPR055170">
    <property type="entry name" value="GFO_IDH_MocA-like_dom"/>
</dbReference>
<dbReference type="OrthoDB" id="2129491at2759"/>
<dbReference type="SUPFAM" id="SSF51735">
    <property type="entry name" value="NAD(P)-binding Rossmann-fold domains"/>
    <property type="match status" value="1"/>
</dbReference>
<sequence>MAAPFELRWGILGAGHISSVFVKDLLLDPKTRDVTDVIHKVAAVGSRDAAKAQALCNGGQEFIDKHASSNPDTKAYGSYEEVVGDKNVNAIYIGTPHTHHYSCTSLALRAGKHVLCEKPFTSNAAELKSLISIAKENNVFLMEAMWTRFLPITGAIKSIIDNGELGDVKVLHADLAGDFKLDSIPKTHRILDPKLGGGALLDLGPYPFVWAAAILYEHALNKREPPSHVAGSMVKTKLTGVDSSTTFVLNFDRVEAQAILSCSITISTPNPALVVRCRKGNIIVAPPIYRPKSFIIQYLDEPGSGVVAREESREFSFEGGGWHFQADEVARCIRDGKLQSDVWSLDASLVQMSVFDEVRKQCGYEFPPGVEQVK</sequence>
<evidence type="ECO:0000259" key="7">
    <source>
        <dbReference type="Pfam" id="PF22725"/>
    </source>
</evidence>
<dbReference type="InterPro" id="IPR000683">
    <property type="entry name" value="Gfo/Idh/MocA-like_OxRdtase_N"/>
</dbReference>
<dbReference type="EMBL" id="JACYCD010000471">
    <property type="protein sequence ID" value="KAF8693081.1"/>
    <property type="molecule type" value="Genomic_DNA"/>
</dbReference>
<comment type="similarity">
    <text evidence="1">Belongs to the Gfo/Idh/MocA family.</text>
</comment>
<organism evidence="8 9">
    <name type="scientific">Rhizoctonia solani</name>
    <dbReference type="NCBI Taxonomy" id="456999"/>
    <lineage>
        <taxon>Eukaryota</taxon>
        <taxon>Fungi</taxon>
        <taxon>Dikarya</taxon>
        <taxon>Basidiomycota</taxon>
        <taxon>Agaricomycotina</taxon>
        <taxon>Agaricomycetes</taxon>
        <taxon>Cantharellales</taxon>
        <taxon>Ceratobasidiaceae</taxon>
        <taxon>Rhizoctonia</taxon>
    </lineage>
</organism>
<evidence type="ECO:0000256" key="2">
    <source>
        <dbReference type="ARBA" id="ARBA00023002"/>
    </source>
</evidence>
<evidence type="ECO:0000256" key="1">
    <source>
        <dbReference type="ARBA" id="ARBA00010928"/>
    </source>
</evidence>
<protein>
    <recommendedName>
        <fullName evidence="3">D-xylose 1-dehydrogenase (NADP(+), D-xylono-1,5-lactone-forming)</fullName>
        <ecNumber evidence="3">1.1.1.179</ecNumber>
    </recommendedName>
    <alternativeName>
        <fullName evidence="4">D-xylose-NADP dehydrogenase</fullName>
    </alternativeName>
</protein>
<dbReference type="PANTHER" id="PTHR22604:SF105">
    <property type="entry name" value="TRANS-1,2-DIHYDROBENZENE-1,2-DIOL DEHYDROGENASE"/>
    <property type="match status" value="1"/>
</dbReference>
<reference evidence="8" key="1">
    <citation type="submission" date="2020-09" db="EMBL/GenBank/DDBJ databases">
        <title>Comparative genome analyses of four rice-infecting Rhizoctonia solani isolates reveal extensive enrichment of homogalacturonan modification genes.</title>
        <authorList>
            <person name="Lee D.-Y."/>
            <person name="Jeon J."/>
            <person name="Kim K.-T."/>
            <person name="Cheong K."/>
            <person name="Song H."/>
            <person name="Choi G."/>
            <person name="Ko J."/>
            <person name="Opiyo S.O."/>
            <person name="Zuo S."/>
            <person name="Madhav S."/>
            <person name="Lee Y.-H."/>
            <person name="Wang G.-L."/>
        </authorList>
    </citation>
    <scope>NUCLEOTIDE SEQUENCE</scope>
    <source>
        <strain evidence="8">AG1-IA WGL</strain>
    </source>
</reference>
<feature type="domain" description="GFO/IDH/MocA-like oxidoreductase" evidence="7">
    <location>
        <begin position="155"/>
        <end position="282"/>
    </location>
</feature>